<dbReference type="InterPro" id="IPR001196">
    <property type="entry name" value="Ribosomal_uL15_CS"/>
</dbReference>
<dbReference type="GO" id="GO:0003735">
    <property type="term" value="F:structural constituent of ribosome"/>
    <property type="evidence" value="ECO:0007669"/>
    <property type="project" value="InterPro"/>
</dbReference>
<dbReference type="AlphaFoldDB" id="A0A381VMJ5"/>
<keyword evidence="1" id="KW-0689">Ribosomal protein</keyword>
<gene>
    <name evidence="3" type="ORF">METZ01_LOCUS93731</name>
</gene>
<reference evidence="3" key="1">
    <citation type="submission" date="2018-05" db="EMBL/GenBank/DDBJ databases">
        <authorList>
            <person name="Lanie J.A."/>
            <person name="Ng W.-L."/>
            <person name="Kazmierczak K.M."/>
            <person name="Andrzejewski T.M."/>
            <person name="Davidsen T.M."/>
            <person name="Wayne K.J."/>
            <person name="Tettelin H."/>
            <person name="Glass J.I."/>
            <person name="Rusch D."/>
            <person name="Podicherti R."/>
            <person name="Tsui H.-C.T."/>
            <person name="Winkler M.E."/>
        </authorList>
    </citation>
    <scope>NUCLEOTIDE SEQUENCE</scope>
</reference>
<accession>A0A381VMJ5</accession>
<dbReference type="NCBIfam" id="NF003079">
    <property type="entry name" value="PRK04005.1"/>
    <property type="match status" value="1"/>
</dbReference>
<protein>
    <recommendedName>
        <fullName evidence="4">Ribosomal protein L18e/L15P domain-containing protein</fullName>
    </recommendedName>
</protein>
<dbReference type="EMBL" id="UINC01009099">
    <property type="protein sequence ID" value="SVA40877.1"/>
    <property type="molecule type" value="Genomic_DNA"/>
</dbReference>
<organism evidence="3">
    <name type="scientific">marine metagenome</name>
    <dbReference type="NCBI Taxonomy" id="408172"/>
    <lineage>
        <taxon>unclassified sequences</taxon>
        <taxon>metagenomes</taxon>
        <taxon>ecological metagenomes</taxon>
    </lineage>
</organism>
<keyword evidence="2" id="KW-0687">Ribonucleoprotein</keyword>
<proteinExistence type="predicted"/>
<evidence type="ECO:0000313" key="3">
    <source>
        <dbReference type="EMBL" id="SVA40877.1"/>
    </source>
</evidence>
<dbReference type="GO" id="GO:0006412">
    <property type="term" value="P:translation"/>
    <property type="evidence" value="ECO:0007669"/>
    <property type="project" value="InterPro"/>
</dbReference>
<sequence length="115" mass="12757">MTNQIFINVARELKEASKKNDAPIWKKLRSFILKPSSSRRIVNLAKIDKITKENDVLFVPGKVLGTGNISHKILLCSFSISRTATKKIIQSGGKIMKLSDMIEKYPTGKGVTIIG</sequence>
<evidence type="ECO:0008006" key="4">
    <source>
        <dbReference type="Google" id="ProtNLM"/>
    </source>
</evidence>
<dbReference type="PROSITE" id="PS00475">
    <property type="entry name" value="RIBOSOMAL_L15"/>
    <property type="match status" value="1"/>
</dbReference>
<dbReference type="GO" id="GO:1990904">
    <property type="term" value="C:ribonucleoprotein complex"/>
    <property type="evidence" value="ECO:0007669"/>
    <property type="project" value="UniProtKB-KW"/>
</dbReference>
<dbReference type="InterPro" id="IPR036227">
    <property type="entry name" value="Ribosomal_uL15/eL18_sf"/>
</dbReference>
<evidence type="ECO:0000256" key="2">
    <source>
        <dbReference type="ARBA" id="ARBA00023274"/>
    </source>
</evidence>
<evidence type="ECO:0000256" key="1">
    <source>
        <dbReference type="ARBA" id="ARBA00022980"/>
    </source>
</evidence>
<name>A0A381VMJ5_9ZZZZ</name>
<dbReference type="Gene3D" id="3.100.10.10">
    <property type="match status" value="1"/>
</dbReference>
<dbReference type="GO" id="GO:0005840">
    <property type="term" value="C:ribosome"/>
    <property type="evidence" value="ECO:0007669"/>
    <property type="project" value="UniProtKB-KW"/>
</dbReference>
<dbReference type="SUPFAM" id="SSF52080">
    <property type="entry name" value="Ribosomal proteins L15p and L18e"/>
    <property type="match status" value="1"/>
</dbReference>